<dbReference type="AlphaFoldDB" id="A0A0C9XKR2"/>
<sequence length="64" mass="7332">MQRRLGWVFLAERCRCVFRRRGDPNKGQNNADFPKVTSQRSKDVKACRYVAAAGPRITPVNHDS</sequence>
<evidence type="ECO:0000313" key="1">
    <source>
        <dbReference type="EMBL" id="KIK02094.1"/>
    </source>
</evidence>
<dbReference type="Proteomes" id="UP000054477">
    <property type="component" value="Unassembled WGS sequence"/>
</dbReference>
<keyword evidence="2" id="KW-1185">Reference proteome</keyword>
<reference evidence="1 2" key="1">
    <citation type="submission" date="2014-04" db="EMBL/GenBank/DDBJ databases">
        <authorList>
            <consortium name="DOE Joint Genome Institute"/>
            <person name="Kuo A."/>
            <person name="Kohler A."/>
            <person name="Nagy L.G."/>
            <person name="Floudas D."/>
            <person name="Copeland A."/>
            <person name="Barry K.W."/>
            <person name="Cichocki N."/>
            <person name="Veneault-Fourrey C."/>
            <person name="LaButti K."/>
            <person name="Lindquist E.A."/>
            <person name="Lipzen A."/>
            <person name="Lundell T."/>
            <person name="Morin E."/>
            <person name="Murat C."/>
            <person name="Sun H."/>
            <person name="Tunlid A."/>
            <person name="Henrissat B."/>
            <person name="Grigoriev I.V."/>
            <person name="Hibbett D.S."/>
            <person name="Martin F."/>
            <person name="Nordberg H.P."/>
            <person name="Cantor M.N."/>
            <person name="Hua S.X."/>
        </authorList>
    </citation>
    <scope>NUCLEOTIDE SEQUENCE [LARGE SCALE GENOMIC DNA]</scope>
    <source>
        <strain evidence="1 2">LaAM-08-1</strain>
    </source>
</reference>
<reference evidence="2" key="2">
    <citation type="submission" date="2015-01" db="EMBL/GenBank/DDBJ databases">
        <title>Evolutionary Origins and Diversification of the Mycorrhizal Mutualists.</title>
        <authorList>
            <consortium name="DOE Joint Genome Institute"/>
            <consortium name="Mycorrhizal Genomics Consortium"/>
            <person name="Kohler A."/>
            <person name="Kuo A."/>
            <person name="Nagy L.G."/>
            <person name="Floudas D."/>
            <person name="Copeland A."/>
            <person name="Barry K.W."/>
            <person name="Cichocki N."/>
            <person name="Veneault-Fourrey C."/>
            <person name="LaButti K."/>
            <person name="Lindquist E.A."/>
            <person name="Lipzen A."/>
            <person name="Lundell T."/>
            <person name="Morin E."/>
            <person name="Murat C."/>
            <person name="Riley R."/>
            <person name="Ohm R."/>
            <person name="Sun H."/>
            <person name="Tunlid A."/>
            <person name="Henrissat B."/>
            <person name="Grigoriev I.V."/>
            <person name="Hibbett D.S."/>
            <person name="Martin F."/>
        </authorList>
    </citation>
    <scope>NUCLEOTIDE SEQUENCE [LARGE SCALE GENOMIC DNA]</scope>
    <source>
        <strain evidence="2">LaAM-08-1</strain>
    </source>
</reference>
<accession>A0A0C9XKR2</accession>
<gene>
    <name evidence="1" type="ORF">K443DRAFT_677867</name>
</gene>
<name>A0A0C9XKR2_9AGAR</name>
<protein>
    <submittedName>
        <fullName evidence="1">Uncharacterized protein</fullName>
    </submittedName>
</protein>
<evidence type="ECO:0000313" key="2">
    <source>
        <dbReference type="Proteomes" id="UP000054477"/>
    </source>
</evidence>
<organism evidence="1 2">
    <name type="scientific">Laccaria amethystina LaAM-08-1</name>
    <dbReference type="NCBI Taxonomy" id="1095629"/>
    <lineage>
        <taxon>Eukaryota</taxon>
        <taxon>Fungi</taxon>
        <taxon>Dikarya</taxon>
        <taxon>Basidiomycota</taxon>
        <taxon>Agaricomycotina</taxon>
        <taxon>Agaricomycetes</taxon>
        <taxon>Agaricomycetidae</taxon>
        <taxon>Agaricales</taxon>
        <taxon>Agaricineae</taxon>
        <taxon>Hydnangiaceae</taxon>
        <taxon>Laccaria</taxon>
    </lineage>
</organism>
<dbReference type="HOGENOM" id="CLU_2868025_0_0_1"/>
<dbReference type="EMBL" id="KN838597">
    <property type="protein sequence ID" value="KIK02094.1"/>
    <property type="molecule type" value="Genomic_DNA"/>
</dbReference>
<proteinExistence type="predicted"/>